<feature type="compositionally biased region" description="Polar residues" evidence="1">
    <location>
        <begin position="227"/>
        <end position="237"/>
    </location>
</feature>
<organism evidence="3 4">
    <name type="scientific">Dimargaris cristalligena</name>
    <dbReference type="NCBI Taxonomy" id="215637"/>
    <lineage>
        <taxon>Eukaryota</taxon>
        <taxon>Fungi</taxon>
        <taxon>Fungi incertae sedis</taxon>
        <taxon>Zoopagomycota</taxon>
        <taxon>Kickxellomycotina</taxon>
        <taxon>Dimargaritomycetes</taxon>
        <taxon>Dimargaritales</taxon>
        <taxon>Dimargaritaceae</taxon>
        <taxon>Dimargaris</taxon>
    </lineage>
</organism>
<evidence type="ECO:0000256" key="2">
    <source>
        <dbReference type="SAM" id="Phobius"/>
    </source>
</evidence>
<feature type="transmembrane region" description="Helical" evidence="2">
    <location>
        <begin position="303"/>
        <end position="324"/>
    </location>
</feature>
<evidence type="ECO:0000313" key="3">
    <source>
        <dbReference type="EMBL" id="RKP36330.1"/>
    </source>
</evidence>
<keyword evidence="2" id="KW-1133">Transmembrane helix</keyword>
<name>A0A4P9ZUQ8_9FUNG</name>
<protein>
    <submittedName>
        <fullName evidence="3">Uncharacterized protein</fullName>
    </submittedName>
</protein>
<dbReference type="AlphaFoldDB" id="A0A4P9ZUQ8"/>
<dbReference type="EMBL" id="ML002673">
    <property type="protein sequence ID" value="RKP36330.1"/>
    <property type="molecule type" value="Genomic_DNA"/>
</dbReference>
<reference evidence="4" key="1">
    <citation type="journal article" date="2018" name="Nat. Microbiol.">
        <title>Leveraging single-cell genomics to expand the fungal tree of life.</title>
        <authorList>
            <person name="Ahrendt S.R."/>
            <person name="Quandt C.A."/>
            <person name="Ciobanu D."/>
            <person name="Clum A."/>
            <person name="Salamov A."/>
            <person name="Andreopoulos B."/>
            <person name="Cheng J.F."/>
            <person name="Woyke T."/>
            <person name="Pelin A."/>
            <person name="Henrissat B."/>
            <person name="Reynolds N.K."/>
            <person name="Benny G.L."/>
            <person name="Smith M.E."/>
            <person name="James T.Y."/>
            <person name="Grigoriev I.V."/>
        </authorList>
    </citation>
    <scope>NUCLEOTIDE SEQUENCE [LARGE SCALE GENOMIC DNA]</scope>
    <source>
        <strain evidence="4">RSA 468</strain>
    </source>
</reference>
<evidence type="ECO:0000313" key="4">
    <source>
        <dbReference type="Proteomes" id="UP000268162"/>
    </source>
</evidence>
<proteinExistence type="predicted"/>
<dbReference type="Proteomes" id="UP000268162">
    <property type="component" value="Unassembled WGS sequence"/>
</dbReference>
<accession>A0A4P9ZUQ8</accession>
<dbReference type="STRING" id="215637.A0A4P9ZUQ8"/>
<keyword evidence="2" id="KW-0472">Membrane</keyword>
<evidence type="ECO:0000256" key="1">
    <source>
        <dbReference type="SAM" id="MobiDB-lite"/>
    </source>
</evidence>
<keyword evidence="2" id="KW-0812">Transmembrane</keyword>
<feature type="region of interest" description="Disordered" evidence="1">
    <location>
        <begin position="35"/>
        <end position="253"/>
    </location>
</feature>
<sequence>MAGCGHFPYTGVDNTFESTTWEALAFQSLPVPRQIQAVVPPSPSSSPRHSKQAAHSAVDRDGRVRNPPVPRSTRAVVPPSPPSSPRHPKKVAPSAVDKNSRVKNPPAPRPTRADVPSSPPSSPRRSKQVASSTADKNSRAKNPSVLRPTQADVPSSPPSSPRRSKQAASSTADKNSRAKNPIAPHPIRASPSAKGRTAGQETPANNGRRDSATKASVPQPTRAVGNSVKNQPISTRGSGLKSRQGLPLSEKKPVSTGPLYNLAVGTTRGLPPPPVIPVVNGGGCTKYKATAPSDDEYTLHNCGVAIATLILLTYVIVSLGSYFVSRLMLVGRTGYFRGVASGQDRLLELFKCRSSELDILGAWSLAKAAF</sequence>
<keyword evidence="4" id="KW-1185">Reference proteome</keyword>
<gene>
    <name evidence="3" type="ORF">BJ085DRAFT_34505</name>
</gene>